<organism evidence="2 3">
    <name type="scientific">Paractinoplanes brasiliensis</name>
    <dbReference type="NCBI Taxonomy" id="52695"/>
    <lineage>
        <taxon>Bacteria</taxon>
        <taxon>Bacillati</taxon>
        <taxon>Actinomycetota</taxon>
        <taxon>Actinomycetes</taxon>
        <taxon>Micromonosporales</taxon>
        <taxon>Micromonosporaceae</taxon>
        <taxon>Paractinoplanes</taxon>
    </lineage>
</organism>
<sequence>MDTSELVSCVETATLAPSLHNSQPWRFRLTGDVVEVYADRDRQLDVLDPDGRELLVSVGAAVFTLRLALRRAGRIPEVTVLPDAGRPDLVAAIRPGPVAQPSPAVVELADAIEHRHTNRQPFLPKVVPADVIDELRVAADREGTALTIAGAASRTVITGLGREAERRLRARNGYRAEMGRWTRPAPRRDGVPAAAYGPWDALERLPMRDFGLVHAPRQRKSEVFEKWPTIAVLSTGGDSPADWVGAGQSLQRVLLVATRRHLATTPISQPVEIPGIREVLTDQRAGRFAQMVIRLGYGPPAPASPRRPITEVLSAPHTGNGGTP</sequence>
<evidence type="ECO:0000256" key="1">
    <source>
        <dbReference type="SAM" id="MobiDB-lite"/>
    </source>
</evidence>
<dbReference type="OrthoDB" id="8156917at2"/>
<accession>A0A4R6JPL4</accession>
<dbReference type="PANTHER" id="PTHR23026">
    <property type="entry name" value="NADPH NITROREDUCTASE"/>
    <property type="match status" value="1"/>
</dbReference>
<dbReference type="Gene3D" id="3.40.109.10">
    <property type="entry name" value="NADH Oxidase"/>
    <property type="match status" value="1"/>
</dbReference>
<gene>
    <name evidence="2" type="ORF">C8E87_0328</name>
</gene>
<dbReference type="PANTHER" id="PTHR23026:SF123">
    <property type="entry name" value="NAD(P)H NITROREDUCTASE RV3131-RELATED"/>
    <property type="match status" value="1"/>
</dbReference>
<evidence type="ECO:0000313" key="3">
    <source>
        <dbReference type="Proteomes" id="UP000294901"/>
    </source>
</evidence>
<dbReference type="RefSeq" id="WP_133871458.1">
    <property type="nucleotide sequence ID" value="NZ_BOMD01000101.1"/>
</dbReference>
<proteinExistence type="predicted"/>
<dbReference type="NCBIfam" id="NF047509">
    <property type="entry name" value="Rv3131_FMN_oxido"/>
    <property type="match status" value="1"/>
</dbReference>
<dbReference type="Gene3D" id="3.40.109.30">
    <property type="entry name" value="putative nitroreductase (tm1586), domain 2"/>
    <property type="match status" value="1"/>
</dbReference>
<dbReference type="InterPro" id="IPR000415">
    <property type="entry name" value="Nitroreductase-like"/>
</dbReference>
<name>A0A4R6JPL4_9ACTN</name>
<keyword evidence="3" id="KW-1185">Reference proteome</keyword>
<comment type="caution">
    <text evidence="2">The sequence shown here is derived from an EMBL/GenBank/DDBJ whole genome shotgun (WGS) entry which is preliminary data.</text>
</comment>
<dbReference type="InterPro" id="IPR050627">
    <property type="entry name" value="Nitroreductase/BluB"/>
</dbReference>
<evidence type="ECO:0008006" key="4">
    <source>
        <dbReference type="Google" id="ProtNLM"/>
    </source>
</evidence>
<dbReference type="GO" id="GO:0016491">
    <property type="term" value="F:oxidoreductase activity"/>
    <property type="evidence" value="ECO:0007669"/>
    <property type="project" value="InterPro"/>
</dbReference>
<dbReference type="Proteomes" id="UP000294901">
    <property type="component" value="Unassembled WGS sequence"/>
</dbReference>
<evidence type="ECO:0000313" key="2">
    <source>
        <dbReference type="EMBL" id="TDO36746.1"/>
    </source>
</evidence>
<dbReference type="SUPFAM" id="SSF55469">
    <property type="entry name" value="FMN-dependent nitroreductase-like"/>
    <property type="match status" value="2"/>
</dbReference>
<reference evidence="2 3" key="1">
    <citation type="submission" date="2019-03" db="EMBL/GenBank/DDBJ databases">
        <title>Sequencing the genomes of 1000 actinobacteria strains.</title>
        <authorList>
            <person name="Klenk H.-P."/>
        </authorList>
    </citation>
    <scope>NUCLEOTIDE SEQUENCE [LARGE SCALE GENOMIC DNA]</scope>
    <source>
        <strain evidence="2 3">DSM 43805</strain>
    </source>
</reference>
<protein>
    <recommendedName>
        <fullName evidence="4">Nitroreductase family protein</fullName>
    </recommendedName>
</protein>
<dbReference type="EMBL" id="SNWR01000001">
    <property type="protein sequence ID" value="TDO36746.1"/>
    <property type="molecule type" value="Genomic_DNA"/>
</dbReference>
<dbReference type="AlphaFoldDB" id="A0A4R6JPL4"/>
<feature type="region of interest" description="Disordered" evidence="1">
    <location>
        <begin position="299"/>
        <end position="324"/>
    </location>
</feature>